<protein>
    <recommendedName>
        <fullName evidence="4">Glycosyl transferase family 1 domain-containing protein</fullName>
    </recommendedName>
</protein>
<sequence>MGSLESGVSLKRDHPLRSSSAGRTDRLKPRSRWSRFLLFKKLDYILLICAMGVCICFLFLFQMFLPGLKVEKSGSSWRDGGMDYGNLMGLKEMGGLDFGEGIRFEPSKILNKFQKENEGVNLSNRTLQRFGLRKPQLALVFANLLVDPQQLLMVTLATALQEIGYTIEVYSLVDGPAHIIWKEIVVSVSIVEISHKAVPAVDWLNYDGILLNALEAKDVFSCFMQEPFKSIPLIWTIHEADLAIRSRLYASAGKTDLLNDWKKVFNRATVVVFPTYALPMLYSAFDTGNYYVIPGSPAEAWEAENMMASYKDNLRVKMGYGPDDIVIAVVGSEFLYRGLWLEHALVLQSLVRLYAVDNLTSNLKILVLSGHSTNNHSAVVEAIALKLSYPTGAVKHISADGDAEGVLSMADIVVYGSFLEEQSFPKILVKAMCFGKLVIAPDLSMIKKYVDDRANGYLFPKEKIKVLPQIILQAISKGNLSPSSSNVASLARKTAKNLMVSETVDGYALLLENVLKLPSEVSHPKEISEIPSKYKKEWRWHLVKDFLNSTYENKSLRSYRFLDKVEEQWNNTHRESSGFTAATDDSFSYDIWAEERYNEMVNSRRRREEEELKDRTEQPHGKWEDVYRSAKRADRLKNELHERDEGELERTGQPLCIYEPYYGEGTWPFLHNYSLYRGIGLSSKGRRPKTDDIDAPSRLALLNNPYYRDILGEYGAFFAIANRVDRIHKNAWVGFQSWRATARKASLSRIAEKSLLDSIQSRRHGDALYFWVRMDMDPRNHLRQDFWSFCDAINAGNCKFAFSETLKKMYGIKNDLESLPLMPEDGYTWSVMHSWVLPTRSYLEFVMFSRMFVDALDAQMYDDHHETGRCYLSLSKDKHCYSRLLELLINVWAYHSARRMVYINPETGMMQEQHMFQSRRGKMWIKWFSYSTLKSMDEDLAEEADIDHPTRRWLWPSTGEVFWQGVLEREKNQRYRQKERRKQRSKEKISRIKGKRRYQVIGRYVRPPPEDKENLNSTMATLKANR</sequence>
<reference evidence="5 6" key="1">
    <citation type="journal article" date="2020" name="Nat. Commun.">
        <title>Genome of Tripterygium wilfordii and identification of cytochrome P450 involved in triptolide biosynthesis.</title>
        <authorList>
            <person name="Tu L."/>
            <person name="Su P."/>
            <person name="Zhang Z."/>
            <person name="Gao L."/>
            <person name="Wang J."/>
            <person name="Hu T."/>
            <person name="Zhou J."/>
            <person name="Zhang Y."/>
            <person name="Zhao Y."/>
            <person name="Liu Y."/>
            <person name="Song Y."/>
            <person name="Tong Y."/>
            <person name="Lu Y."/>
            <person name="Yang J."/>
            <person name="Xu C."/>
            <person name="Jia M."/>
            <person name="Peters R.J."/>
            <person name="Huang L."/>
            <person name="Gao W."/>
        </authorList>
    </citation>
    <scope>NUCLEOTIDE SEQUENCE [LARGE SCALE GENOMIC DNA]</scope>
    <source>
        <strain evidence="6">cv. XIE 37</strain>
        <tissue evidence="5">Leaf</tissue>
    </source>
</reference>
<comment type="caution">
    <text evidence="5">The sequence shown here is derived from an EMBL/GenBank/DDBJ whole genome shotgun (WGS) entry which is preliminary data.</text>
</comment>
<evidence type="ECO:0000313" key="6">
    <source>
        <dbReference type="Proteomes" id="UP000593562"/>
    </source>
</evidence>
<feature type="region of interest" description="Disordered" evidence="2">
    <location>
        <begin position="1003"/>
        <end position="1026"/>
    </location>
</feature>
<feature type="domain" description="Glycosyl transferase family 1" evidence="4">
    <location>
        <begin position="365"/>
        <end position="479"/>
    </location>
</feature>
<feature type="region of interest" description="Disordered" evidence="2">
    <location>
        <begin position="1"/>
        <end position="25"/>
    </location>
</feature>
<dbReference type="OrthoDB" id="1592604at2759"/>
<organism evidence="5 6">
    <name type="scientific">Tripterygium wilfordii</name>
    <name type="common">Thunder God vine</name>
    <dbReference type="NCBI Taxonomy" id="458696"/>
    <lineage>
        <taxon>Eukaryota</taxon>
        <taxon>Viridiplantae</taxon>
        <taxon>Streptophyta</taxon>
        <taxon>Embryophyta</taxon>
        <taxon>Tracheophyta</taxon>
        <taxon>Spermatophyta</taxon>
        <taxon>Magnoliopsida</taxon>
        <taxon>eudicotyledons</taxon>
        <taxon>Gunneridae</taxon>
        <taxon>Pentapetalae</taxon>
        <taxon>rosids</taxon>
        <taxon>fabids</taxon>
        <taxon>Celastrales</taxon>
        <taxon>Celastraceae</taxon>
        <taxon>Tripterygium</taxon>
    </lineage>
</organism>
<feature type="region of interest" description="Disordered" evidence="2">
    <location>
        <begin position="974"/>
        <end position="993"/>
    </location>
</feature>
<proteinExistence type="predicted"/>
<name>A0A7J7DDJ0_TRIWF</name>
<evidence type="ECO:0000256" key="1">
    <source>
        <dbReference type="ARBA" id="ARBA00022676"/>
    </source>
</evidence>
<accession>A0A7J7DDJ0</accession>
<keyword evidence="3" id="KW-0812">Transmembrane</keyword>
<feature type="transmembrane region" description="Helical" evidence="3">
    <location>
        <begin position="44"/>
        <end position="65"/>
    </location>
</feature>
<dbReference type="PANTHER" id="PTHR46635">
    <property type="entry name" value="GLYCOSYL TRANSFERASE FAMILY 1 PROTEIN"/>
    <property type="match status" value="1"/>
</dbReference>
<evidence type="ECO:0000313" key="5">
    <source>
        <dbReference type="EMBL" id="KAF5744402.1"/>
    </source>
</evidence>
<dbReference type="AlphaFoldDB" id="A0A7J7DDJ0"/>
<keyword evidence="3" id="KW-0472">Membrane</keyword>
<dbReference type="PANTHER" id="PTHR46635:SF1">
    <property type="entry name" value="GLYCOSYL TRANSFERASE FAMILY 1 PROTEIN"/>
    <property type="match status" value="1"/>
</dbReference>
<dbReference type="Proteomes" id="UP000593562">
    <property type="component" value="Unassembled WGS sequence"/>
</dbReference>
<evidence type="ECO:0000256" key="3">
    <source>
        <dbReference type="SAM" id="Phobius"/>
    </source>
</evidence>
<keyword evidence="1" id="KW-0328">Glycosyltransferase</keyword>
<dbReference type="Pfam" id="PF00534">
    <property type="entry name" value="Glycos_transf_1"/>
    <property type="match status" value="1"/>
</dbReference>
<dbReference type="InParanoid" id="A0A7J7DDJ0"/>
<gene>
    <name evidence="5" type="ORF">HS088_TW08G01007</name>
</gene>
<dbReference type="EMBL" id="JAAARO010000008">
    <property type="protein sequence ID" value="KAF5744402.1"/>
    <property type="molecule type" value="Genomic_DNA"/>
</dbReference>
<evidence type="ECO:0000256" key="2">
    <source>
        <dbReference type="SAM" id="MobiDB-lite"/>
    </source>
</evidence>
<keyword evidence="6" id="KW-1185">Reference proteome</keyword>
<dbReference type="InterPro" id="IPR001296">
    <property type="entry name" value="Glyco_trans_1"/>
</dbReference>
<keyword evidence="1" id="KW-0808">Transferase</keyword>
<dbReference type="Gene3D" id="3.40.50.2000">
    <property type="entry name" value="Glycogen Phosphorylase B"/>
    <property type="match status" value="1"/>
</dbReference>
<dbReference type="SUPFAM" id="SSF53756">
    <property type="entry name" value="UDP-Glycosyltransferase/glycogen phosphorylase"/>
    <property type="match status" value="1"/>
</dbReference>
<dbReference type="GO" id="GO:0016757">
    <property type="term" value="F:glycosyltransferase activity"/>
    <property type="evidence" value="ECO:0007669"/>
    <property type="project" value="UniProtKB-KW"/>
</dbReference>
<keyword evidence="3" id="KW-1133">Transmembrane helix</keyword>
<evidence type="ECO:0000259" key="4">
    <source>
        <dbReference type="Pfam" id="PF00534"/>
    </source>
</evidence>
<dbReference type="FunCoup" id="A0A7J7DDJ0">
    <property type="interactions" value="2727"/>
</dbReference>